<dbReference type="Gene3D" id="3.40.720.10">
    <property type="entry name" value="Alkaline Phosphatase, subunit A"/>
    <property type="match status" value="1"/>
</dbReference>
<accession>A0AAU7C861</accession>
<keyword evidence="1" id="KW-0732">Signal</keyword>
<feature type="signal peptide" evidence="1">
    <location>
        <begin position="1"/>
        <end position="19"/>
    </location>
</feature>
<reference evidence="3" key="1">
    <citation type="submission" date="2024-05" db="EMBL/GenBank/DDBJ databases">
        <title>Planctomycetes of the genus Singulisphaera possess chitinolytic capabilities.</title>
        <authorList>
            <person name="Ivanova A."/>
        </authorList>
    </citation>
    <scope>NUCLEOTIDE SEQUENCE</scope>
    <source>
        <strain evidence="3">Ch08T</strain>
    </source>
</reference>
<gene>
    <name evidence="3" type="ORF">V5E97_22960</name>
</gene>
<dbReference type="CDD" id="cd16027">
    <property type="entry name" value="SGSH"/>
    <property type="match status" value="1"/>
</dbReference>
<evidence type="ECO:0000313" key="3">
    <source>
        <dbReference type="EMBL" id="XBH01209.1"/>
    </source>
</evidence>
<organism evidence="3">
    <name type="scientific">Singulisphaera sp. Ch08</name>
    <dbReference type="NCBI Taxonomy" id="3120278"/>
    <lineage>
        <taxon>Bacteria</taxon>
        <taxon>Pseudomonadati</taxon>
        <taxon>Planctomycetota</taxon>
        <taxon>Planctomycetia</taxon>
        <taxon>Isosphaerales</taxon>
        <taxon>Isosphaeraceae</taxon>
        <taxon>Singulisphaera</taxon>
    </lineage>
</organism>
<feature type="chain" id="PRO_5043380547" evidence="1">
    <location>
        <begin position="20"/>
        <end position="471"/>
    </location>
</feature>
<dbReference type="PANTHER" id="PTHR43751">
    <property type="entry name" value="SULFATASE"/>
    <property type="match status" value="1"/>
</dbReference>
<feature type="domain" description="Sulfatase N-terminal" evidence="2">
    <location>
        <begin position="25"/>
        <end position="312"/>
    </location>
</feature>
<dbReference type="EMBL" id="CP155447">
    <property type="protein sequence ID" value="XBH01209.1"/>
    <property type="molecule type" value="Genomic_DNA"/>
</dbReference>
<dbReference type="RefSeq" id="WP_406693902.1">
    <property type="nucleotide sequence ID" value="NZ_CP155447.1"/>
</dbReference>
<name>A0AAU7C861_9BACT</name>
<evidence type="ECO:0000256" key="1">
    <source>
        <dbReference type="SAM" id="SignalP"/>
    </source>
</evidence>
<dbReference type="InterPro" id="IPR017850">
    <property type="entry name" value="Alkaline_phosphatase_core_sf"/>
</dbReference>
<evidence type="ECO:0000259" key="2">
    <source>
        <dbReference type="Pfam" id="PF00884"/>
    </source>
</evidence>
<dbReference type="PANTHER" id="PTHR43751:SF1">
    <property type="entry name" value="SULFATASE ATSG-RELATED"/>
    <property type="match status" value="1"/>
</dbReference>
<dbReference type="InterPro" id="IPR052701">
    <property type="entry name" value="GAG_Ulvan_Degrading_Sulfatases"/>
</dbReference>
<sequence length="471" mass="52504">MRTRFVIPILALAAWPALARGAERPNVLVVLTDDHSAPHVGCYGNRDIKTPNLDRFAAQGMRFDRAYVTCPQCVPSRSSIMSGRSPVDTRMTRFSAPLPAEVKVFPQLLRADGYYSGVAGRTYHLDGSRLPAESKSVFDRHHLRTFPDRLDFVKTGGTNVMMVNQFRQFLDQVPQGKPFVLQLCSSDPHRPLDRKAIVEPHDPRTLTLPPHYPDTPGVREDFARYYDEIARFDAAFGTILEELEKRGLAQNTIVLFMGDNGASQLRGKGTLYEFGVHVPLIVRWPGTVKPGSTTTELVSGEDIAPTLLEATGSAIPPEMTGRSVLKLLRGEPFDGRKEVFAERGAHGSGLPNNSAAFDLGRCVITPRYKLIYNALWQLPYTPVDFAGDPFWKELQAMNQDCKLPAHLVKLYFSPTRPMFEVYDLQADPAEMENLAGSSAAAAVEKELKATLQEWMILQRDYVPLPVPPNNR</sequence>
<protein>
    <submittedName>
        <fullName evidence="3">Sulfatase</fullName>
    </submittedName>
</protein>
<dbReference type="Pfam" id="PF00884">
    <property type="entry name" value="Sulfatase"/>
    <property type="match status" value="1"/>
</dbReference>
<dbReference type="AlphaFoldDB" id="A0AAU7C861"/>
<dbReference type="SUPFAM" id="SSF53649">
    <property type="entry name" value="Alkaline phosphatase-like"/>
    <property type="match status" value="1"/>
</dbReference>
<proteinExistence type="predicted"/>
<dbReference type="InterPro" id="IPR000917">
    <property type="entry name" value="Sulfatase_N"/>
</dbReference>